<proteinExistence type="predicted"/>
<feature type="region of interest" description="Disordered" evidence="1">
    <location>
        <begin position="1"/>
        <end position="38"/>
    </location>
</feature>
<sequence>MRPEQPQRLPALVLTRHRVVHRQPARHRRREGEHGQVDAAEPGVVALVCRLVNVSSHAGSPTLTGDPDRPFAALLPSAAYTPSKAALSALTVQCANELRKEHILVNAVAPG</sequence>
<comment type="caution">
    <text evidence="2">The sequence shown here is derived from an EMBL/GenBank/DDBJ whole genome shotgun (WGS) entry which is preliminary data.</text>
</comment>
<feature type="compositionally biased region" description="Basic residues" evidence="1">
    <location>
        <begin position="15"/>
        <end position="29"/>
    </location>
</feature>
<name>A0A7W8AB27_9ACTN</name>
<evidence type="ECO:0000256" key="1">
    <source>
        <dbReference type="SAM" id="MobiDB-lite"/>
    </source>
</evidence>
<accession>A0A7W8AB27</accession>
<dbReference type="PRINTS" id="PR00081">
    <property type="entry name" value="GDHRDH"/>
</dbReference>
<dbReference type="Proteomes" id="UP000568380">
    <property type="component" value="Unassembled WGS sequence"/>
</dbReference>
<dbReference type="Gene3D" id="3.40.50.720">
    <property type="entry name" value="NAD(P)-binding Rossmann-like Domain"/>
    <property type="match status" value="1"/>
</dbReference>
<reference evidence="2 3" key="1">
    <citation type="submission" date="2020-08" db="EMBL/GenBank/DDBJ databases">
        <title>Genomic Encyclopedia of Type Strains, Phase IV (KMG-IV): sequencing the most valuable type-strain genomes for metagenomic binning, comparative biology and taxonomic classification.</title>
        <authorList>
            <person name="Goeker M."/>
        </authorList>
    </citation>
    <scope>NUCLEOTIDE SEQUENCE [LARGE SCALE GENOMIC DNA]</scope>
    <source>
        <strain evidence="2 3">DSM 45385</strain>
    </source>
</reference>
<dbReference type="RefSeq" id="WP_221341295.1">
    <property type="nucleotide sequence ID" value="NZ_JACHIN010000012.1"/>
</dbReference>
<dbReference type="InterPro" id="IPR036291">
    <property type="entry name" value="NAD(P)-bd_dom_sf"/>
</dbReference>
<dbReference type="EMBL" id="JACHIN010000012">
    <property type="protein sequence ID" value="MBB5081906.1"/>
    <property type="molecule type" value="Genomic_DNA"/>
</dbReference>
<organism evidence="2 3">
    <name type="scientific">Nonomuraea endophytica</name>
    <dbReference type="NCBI Taxonomy" id="714136"/>
    <lineage>
        <taxon>Bacteria</taxon>
        <taxon>Bacillati</taxon>
        <taxon>Actinomycetota</taxon>
        <taxon>Actinomycetes</taxon>
        <taxon>Streptosporangiales</taxon>
        <taxon>Streptosporangiaceae</taxon>
        <taxon>Nonomuraea</taxon>
    </lineage>
</organism>
<evidence type="ECO:0000313" key="2">
    <source>
        <dbReference type="EMBL" id="MBB5081906.1"/>
    </source>
</evidence>
<protein>
    <submittedName>
        <fullName evidence="2">NAD(P)-dependent dehydrogenase (Short-subunit alcohol dehydrogenase family)</fullName>
    </submittedName>
</protein>
<dbReference type="SUPFAM" id="SSF51735">
    <property type="entry name" value="NAD(P)-binding Rossmann-fold domains"/>
    <property type="match status" value="1"/>
</dbReference>
<gene>
    <name evidence="2" type="ORF">HNR40_007401</name>
</gene>
<dbReference type="AlphaFoldDB" id="A0A7W8AB27"/>
<dbReference type="Pfam" id="PF00106">
    <property type="entry name" value="adh_short"/>
    <property type="match status" value="1"/>
</dbReference>
<evidence type="ECO:0000313" key="3">
    <source>
        <dbReference type="Proteomes" id="UP000568380"/>
    </source>
</evidence>
<keyword evidence="3" id="KW-1185">Reference proteome</keyword>
<dbReference type="InterPro" id="IPR002347">
    <property type="entry name" value="SDR_fam"/>
</dbReference>